<feature type="domain" description="O-antigen ligase-related" evidence="6">
    <location>
        <begin position="244"/>
        <end position="470"/>
    </location>
</feature>
<sequence length="830" mass="93834">MIKYCRILGKEGLKFMYKQQKKAPLEQSSFLFWLLVCLTTILLVWSPFQKALFNGNSFSFERPIFITLLMSSLALLAVSIQFFLKWNTRTIRDALTLFGLLIPLTYLISIFPAASHYNAMTMLLAQIIFFTFFLLGSYFVATNKGLHFVAALLWMTAYAIVVFGMMNWLGGGKLAAKLVGWFSNSIESGVYRDAVMTDSNGLRLTSVFQYANSYAAFLIAFMLSALYMTLISRKWQWTFVHAFMLAPMIVSFFLTLSRGAIVLIPAIVLIILFFLHIYRQLLFLLYAAVAFAASLLVLGPITSRGTDLHTQFSSSAAWSGWMILLAASLIVGAIAVVSQRYLAPLLERKLQNLQQKRFMLFVVPAGAVIVAVLGAILFIGDTPAAKLLPENVRSRLQTINFTQNSVLERGTFYKDAIKVFKDYPVIGAGGGAWSALYEKYQNNPYISRQAHNFLLQYLTEVGLVGLLVLLIFLASIVYLYIRWHFQRSKEDRPHLHFIFFIILISLLGHSLIDFDLSYLYLEILVYICLGALLAIAGDVQLKHSSWNRAAVNKTFAAVLAVVSVVVLIVSARTLSAENAYNEFQQVRQSSNNYSDIIKPLDRALDLSASNPTYTLQKVAILFSVYNQSKDENFYTQATQLVDQRLRQEPHNRQLVDQKLSLYKMKQDYKGALDFISSEMVNFPWDISVYEESMSLKAQLGNAARIANNTQETDRYWNGALADYNQIQERIQSLESLPEGQQQGHPFAITNKIALSLAQIQYLKQDYSAASSTLQPYMDVQNFKDATNKSVIRWYVASMKKQGLDVAQLYNNLVASDPNEVVEVQKIIDSR</sequence>
<evidence type="ECO:0000256" key="5">
    <source>
        <dbReference type="SAM" id="Phobius"/>
    </source>
</evidence>
<evidence type="ECO:0000259" key="6">
    <source>
        <dbReference type="Pfam" id="PF04932"/>
    </source>
</evidence>
<feature type="transmembrane region" description="Helical" evidence="5">
    <location>
        <begin position="315"/>
        <end position="337"/>
    </location>
</feature>
<dbReference type="GO" id="GO:0016020">
    <property type="term" value="C:membrane"/>
    <property type="evidence" value="ECO:0007669"/>
    <property type="project" value="UniProtKB-SubCell"/>
</dbReference>
<feature type="transmembrane region" description="Helical" evidence="5">
    <location>
        <begin position="64"/>
        <end position="83"/>
    </location>
</feature>
<dbReference type="Proteomes" id="UP000298246">
    <property type="component" value="Unassembled WGS sequence"/>
</dbReference>
<evidence type="ECO:0000256" key="2">
    <source>
        <dbReference type="ARBA" id="ARBA00022692"/>
    </source>
</evidence>
<keyword evidence="3 5" id="KW-1133">Transmembrane helix</keyword>
<evidence type="ECO:0000256" key="3">
    <source>
        <dbReference type="ARBA" id="ARBA00022989"/>
    </source>
</evidence>
<protein>
    <recommendedName>
        <fullName evidence="6">O-antigen ligase-related domain-containing protein</fullName>
    </recommendedName>
</protein>
<dbReference type="Pfam" id="PF04932">
    <property type="entry name" value="Wzy_C"/>
    <property type="match status" value="1"/>
</dbReference>
<dbReference type="EMBL" id="MYFO01000007">
    <property type="protein sequence ID" value="TFE89307.1"/>
    <property type="molecule type" value="Genomic_DNA"/>
</dbReference>
<feature type="transmembrane region" description="Helical" evidence="5">
    <location>
        <begin position="551"/>
        <end position="571"/>
    </location>
</feature>
<feature type="transmembrane region" description="Helical" evidence="5">
    <location>
        <begin position="148"/>
        <end position="169"/>
    </location>
</feature>
<feature type="transmembrane region" description="Helical" evidence="5">
    <location>
        <begin position="95"/>
        <end position="114"/>
    </location>
</feature>
<keyword evidence="2 5" id="KW-0812">Transmembrane</keyword>
<dbReference type="AlphaFoldDB" id="A0A4Y8Q5A6"/>
<comment type="caution">
    <text evidence="7">The sequence shown here is derived from an EMBL/GenBank/DDBJ whole genome shotgun (WGS) entry which is preliminary data.</text>
</comment>
<dbReference type="PANTHER" id="PTHR37422">
    <property type="entry name" value="TEICHURONIC ACID BIOSYNTHESIS PROTEIN TUAE"/>
    <property type="match status" value="1"/>
</dbReference>
<comment type="subcellular location">
    <subcellularLocation>
        <location evidence="1">Membrane</location>
        <topology evidence="1">Multi-pass membrane protein</topology>
    </subcellularLocation>
</comment>
<keyword evidence="8" id="KW-1185">Reference proteome</keyword>
<feature type="transmembrane region" description="Helical" evidence="5">
    <location>
        <begin position="493"/>
        <end position="512"/>
    </location>
</feature>
<feature type="transmembrane region" description="Helical" evidence="5">
    <location>
        <begin position="211"/>
        <end position="230"/>
    </location>
</feature>
<dbReference type="InterPro" id="IPR007016">
    <property type="entry name" value="O-antigen_ligase-rel_domated"/>
</dbReference>
<dbReference type="OrthoDB" id="1808577at2"/>
<feature type="transmembrane region" description="Helical" evidence="5">
    <location>
        <begin position="30"/>
        <end position="48"/>
    </location>
</feature>
<organism evidence="7 8">
    <name type="scientific">Paenibacillus athensensis</name>
    <dbReference type="NCBI Taxonomy" id="1967502"/>
    <lineage>
        <taxon>Bacteria</taxon>
        <taxon>Bacillati</taxon>
        <taxon>Bacillota</taxon>
        <taxon>Bacilli</taxon>
        <taxon>Bacillales</taxon>
        <taxon>Paenibacillaceae</taxon>
        <taxon>Paenibacillus</taxon>
    </lineage>
</organism>
<evidence type="ECO:0000313" key="7">
    <source>
        <dbReference type="EMBL" id="TFE89307.1"/>
    </source>
</evidence>
<feature type="transmembrane region" description="Helical" evidence="5">
    <location>
        <begin position="283"/>
        <end position="303"/>
    </location>
</feature>
<evidence type="ECO:0000256" key="4">
    <source>
        <dbReference type="ARBA" id="ARBA00023136"/>
    </source>
</evidence>
<dbReference type="InterPro" id="IPR051533">
    <property type="entry name" value="WaaL-like"/>
</dbReference>
<feature type="transmembrane region" description="Helical" evidence="5">
    <location>
        <begin position="120"/>
        <end position="141"/>
    </location>
</feature>
<evidence type="ECO:0000256" key="1">
    <source>
        <dbReference type="ARBA" id="ARBA00004141"/>
    </source>
</evidence>
<feature type="transmembrane region" description="Helical" evidence="5">
    <location>
        <begin position="461"/>
        <end position="481"/>
    </location>
</feature>
<feature type="transmembrane region" description="Helical" evidence="5">
    <location>
        <begin position="358"/>
        <end position="379"/>
    </location>
</feature>
<gene>
    <name evidence="7" type="ORF">B5M42_07580</name>
</gene>
<proteinExistence type="predicted"/>
<feature type="transmembrane region" description="Helical" evidence="5">
    <location>
        <begin position="237"/>
        <end position="254"/>
    </location>
</feature>
<reference evidence="7 8" key="1">
    <citation type="submission" date="2017-03" db="EMBL/GenBank/DDBJ databases">
        <title>Isolation of Levoglucosan Utilizing Bacteria.</title>
        <authorList>
            <person name="Arya A.S."/>
        </authorList>
    </citation>
    <scope>NUCLEOTIDE SEQUENCE [LARGE SCALE GENOMIC DNA]</scope>
    <source>
        <strain evidence="7 8">MEC069</strain>
    </source>
</reference>
<keyword evidence="4 5" id="KW-0472">Membrane</keyword>
<evidence type="ECO:0000313" key="8">
    <source>
        <dbReference type="Proteomes" id="UP000298246"/>
    </source>
</evidence>
<feature type="transmembrane region" description="Helical" evidence="5">
    <location>
        <begin position="518"/>
        <end position="539"/>
    </location>
</feature>
<name>A0A4Y8Q5A6_9BACL</name>
<dbReference type="PANTHER" id="PTHR37422:SF13">
    <property type="entry name" value="LIPOPOLYSACCHARIDE BIOSYNTHESIS PROTEIN PA4999-RELATED"/>
    <property type="match status" value="1"/>
</dbReference>
<accession>A0A4Y8Q5A6</accession>
<feature type="transmembrane region" description="Helical" evidence="5">
    <location>
        <begin position="260"/>
        <end position="278"/>
    </location>
</feature>